<evidence type="ECO:0000313" key="3">
    <source>
        <dbReference type="Proteomes" id="UP000237105"/>
    </source>
</evidence>
<dbReference type="PANTHER" id="PTHR33698">
    <property type="entry name" value="NUCLEAR TRANSPORT FACTOR 2 (NTF2)-LIKE PROTEIN"/>
    <property type="match status" value="1"/>
</dbReference>
<dbReference type="AlphaFoldDB" id="A0A2P5A968"/>
<evidence type="ECO:0008006" key="4">
    <source>
        <dbReference type="Google" id="ProtNLM"/>
    </source>
</evidence>
<keyword evidence="3" id="KW-1185">Reference proteome</keyword>
<dbReference type="STRING" id="3476.A0A2P5A968"/>
<organism evidence="2 3">
    <name type="scientific">Parasponia andersonii</name>
    <name type="common">Sponia andersonii</name>
    <dbReference type="NCBI Taxonomy" id="3476"/>
    <lineage>
        <taxon>Eukaryota</taxon>
        <taxon>Viridiplantae</taxon>
        <taxon>Streptophyta</taxon>
        <taxon>Embryophyta</taxon>
        <taxon>Tracheophyta</taxon>
        <taxon>Spermatophyta</taxon>
        <taxon>Magnoliopsida</taxon>
        <taxon>eudicotyledons</taxon>
        <taxon>Gunneridae</taxon>
        <taxon>Pentapetalae</taxon>
        <taxon>rosids</taxon>
        <taxon>fabids</taxon>
        <taxon>Rosales</taxon>
        <taxon>Cannabaceae</taxon>
        <taxon>Parasponia</taxon>
    </lineage>
</organism>
<dbReference type="Proteomes" id="UP000237105">
    <property type="component" value="Unassembled WGS sequence"/>
</dbReference>
<protein>
    <recommendedName>
        <fullName evidence="4">Polyketide cyclase SnoaL-like domain containing protein</fullName>
    </recommendedName>
</protein>
<keyword evidence="1" id="KW-1133">Transmembrane helix</keyword>
<keyword evidence="1" id="KW-0472">Membrane</keyword>
<sequence length="237" mass="26948">MALLSFPTINTVNTIGLSFTSQAITALDNSFSHRNSHNKRYVFRSSHSPFLPQPLNHHTIFSPKRTGQYLVPFKAGKNSAPGGGEDLRALETVLRLYTAIKNKNIHELSDQVLDFFSYLITNLGNHIEIIVTPTIQDGMNVGIQWRLECNKTHVPLGKGFSFHVCHVYQGKVVIRNVEMFLEPLLHFEPFRLKIIGYVTTVIDKLSSKPILRNKPKRATYILLSLFIMTLLFSFTLH</sequence>
<dbReference type="PANTHER" id="PTHR33698:SF6">
    <property type="entry name" value="TRANSMEMBRANE PROTEIN"/>
    <property type="match status" value="1"/>
</dbReference>
<evidence type="ECO:0000256" key="1">
    <source>
        <dbReference type="SAM" id="Phobius"/>
    </source>
</evidence>
<feature type="transmembrane region" description="Helical" evidence="1">
    <location>
        <begin position="218"/>
        <end position="236"/>
    </location>
</feature>
<accession>A0A2P5A968</accession>
<proteinExistence type="predicted"/>
<reference evidence="3" key="1">
    <citation type="submission" date="2016-06" db="EMBL/GenBank/DDBJ databases">
        <title>Parallel loss of symbiosis genes in relatives of nitrogen-fixing non-legume Parasponia.</title>
        <authorList>
            <person name="Van Velzen R."/>
            <person name="Holmer R."/>
            <person name="Bu F."/>
            <person name="Rutten L."/>
            <person name="Van Zeijl A."/>
            <person name="Liu W."/>
            <person name="Santuari L."/>
            <person name="Cao Q."/>
            <person name="Sharma T."/>
            <person name="Shen D."/>
            <person name="Roswanjaya Y."/>
            <person name="Wardhani T."/>
            <person name="Kalhor M.S."/>
            <person name="Jansen J."/>
            <person name="Van den Hoogen J."/>
            <person name="Gungor B."/>
            <person name="Hartog M."/>
            <person name="Hontelez J."/>
            <person name="Verver J."/>
            <person name="Yang W.-C."/>
            <person name="Schijlen E."/>
            <person name="Repin R."/>
            <person name="Schilthuizen M."/>
            <person name="Schranz E."/>
            <person name="Heidstra R."/>
            <person name="Miyata K."/>
            <person name="Fedorova E."/>
            <person name="Kohlen W."/>
            <person name="Bisseling T."/>
            <person name="Smit S."/>
            <person name="Geurts R."/>
        </authorList>
    </citation>
    <scope>NUCLEOTIDE SEQUENCE [LARGE SCALE GENOMIC DNA]</scope>
    <source>
        <strain evidence="3">cv. WU1-14</strain>
    </source>
</reference>
<dbReference type="OrthoDB" id="753811at2759"/>
<gene>
    <name evidence="2" type="ORF">PanWU01x14_355980</name>
</gene>
<evidence type="ECO:0000313" key="2">
    <source>
        <dbReference type="EMBL" id="PON33054.1"/>
    </source>
</evidence>
<dbReference type="EMBL" id="JXTB01000760">
    <property type="protein sequence ID" value="PON33054.1"/>
    <property type="molecule type" value="Genomic_DNA"/>
</dbReference>
<name>A0A2P5A968_PARAD</name>
<keyword evidence="1" id="KW-0812">Transmembrane</keyword>
<comment type="caution">
    <text evidence="2">The sequence shown here is derived from an EMBL/GenBank/DDBJ whole genome shotgun (WGS) entry which is preliminary data.</text>
</comment>